<dbReference type="PRINTS" id="PR01217">
    <property type="entry name" value="PRICHEXTENSN"/>
</dbReference>
<dbReference type="InterPro" id="IPR008480">
    <property type="entry name" value="DUF761_pln"/>
</dbReference>
<organism evidence="3 4">
    <name type="scientific">Sphagnum troendelagicum</name>
    <dbReference type="NCBI Taxonomy" id="128251"/>
    <lineage>
        <taxon>Eukaryota</taxon>
        <taxon>Viridiplantae</taxon>
        <taxon>Streptophyta</taxon>
        <taxon>Embryophyta</taxon>
        <taxon>Bryophyta</taxon>
        <taxon>Sphagnophytina</taxon>
        <taxon>Sphagnopsida</taxon>
        <taxon>Sphagnales</taxon>
        <taxon>Sphagnaceae</taxon>
        <taxon>Sphagnum</taxon>
    </lineage>
</organism>
<protein>
    <submittedName>
        <fullName evidence="3">Uncharacterized protein</fullName>
    </submittedName>
</protein>
<evidence type="ECO:0000256" key="1">
    <source>
        <dbReference type="SAM" id="MobiDB-lite"/>
    </source>
</evidence>
<feature type="compositionally biased region" description="Low complexity" evidence="1">
    <location>
        <begin position="371"/>
        <end position="401"/>
    </location>
</feature>
<sequence length="655" mass="70258">MEDVWSGPGNIHYRRQFGEIDDAKKAMEEPTSWRITKLVETVVKSILFFIVALLPMVMSYVPPPESVLRMKELMAEWCTPSICFVFLVVGIIVATSGVLNGAQSSSSSSRGLYDRGDVHQRHVTVVQREAALRMPDIFSVGESVRPLSIPTPAPVPSFPVRDFPAVRPFPVYLKRDVSSRFENELRRGGLGKSISSPSPRLETLIPAAKISATQSMECEAYFARPHEPLMMSNSSNNNISFQQIPVMSSSNSLRDRLAARRTPPAVAVPVFEHEYSPTSSSSFAPPAYSVTTSSAAAPAVSPLEIPESPSPRPTSARSFEAPPRTPSPTSTTHVIDHDLLASPTMPHSDVVTLPPPSSPSLAPAFVREMHSVSTMRPPTPSSTRPATPSTRPATPASTRPSTPAPPCTPPVASPVAAVRESVVIGSPLALPLRSSSPPDSPLDDDGPESPVPESPVEDSPPATPTASPPPPPPDSPPATPFALPPPPPPLLTPSNQDSQLDANVIAPVEVNLSPIVTRKPHSVRTSRSLRNSSGRKPPSHPDSHHTGEHMSVPAKGFTSATQKYEGESYLAMKAAAAGNQLRNGELVVGKVTTHSMPSATSSPSVAAESAANEETDSKPAEDDVNQRVEAFLANFRQQMRLQRQESLQRHHRGEE</sequence>
<accession>A0ABP0UUL8</accession>
<dbReference type="EMBL" id="OZ019899">
    <property type="protein sequence ID" value="CAK9231076.1"/>
    <property type="molecule type" value="Genomic_DNA"/>
</dbReference>
<evidence type="ECO:0000313" key="4">
    <source>
        <dbReference type="Proteomes" id="UP001497512"/>
    </source>
</evidence>
<feature type="compositionally biased region" description="Basic and acidic residues" evidence="1">
    <location>
        <begin position="539"/>
        <end position="548"/>
    </location>
</feature>
<evidence type="ECO:0000256" key="2">
    <source>
        <dbReference type="SAM" id="Phobius"/>
    </source>
</evidence>
<feature type="compositionally biased region" description="Pro residues" evidence="1">
    <location>
        <begin position="402"/>
        <end position="412"/>
    </location>
</feature>
<proteinExistence type="predicted"/>
<keyword evidence="4" id="KW-1185">Reference proteome</keyword>
<keyword evidence="2" id="KW-0472">Membrane</keyword>
<name>A0ABP0UUL8_9BRYO</name>
<feature type="region of interest" description="Disordered" evidence="1">
    <location>
        <begin position="593"/>
        <end position="627"/>
    </location>
</feature>
<keyword evidence="2" id="KW-1133">Transmembrane helix</keyword>
<feature type="compositionally biased region" description="Polar residues" evidence="1">
    <location>
        <begin position="593"/>
        <end position="604"/>
    </location>
</feature>
<gene>
    <name evidence="3" type="ORF">CSSPTR1EN2_LOCUS20255</name>
</gene>
<feature type="transmembrane region" description="Helical" evidence="2">
    <location>
        <begin position="82"/>
        <end position="102"/>
    </location>
</feature>
<feature type="region of interest" description="Disordered" evidence="1">
    <location>
        <begin position="429"/>
        <end position="554"/>
    </location>
</feature>
<feature type="region of interest" description="Disordered" evidence="1">
    <location>
        <begin position="299"/>
        <end position="413"/>
    </location>
</feature>
<dbReference type="Pfam" id="PF05553">
    <property type="entry name" value="DUF761"/>
    <property type="match status" value="1"/>
</dbReference>
<feature type="transmembrane region" description="Helical" evidence="2">
    <location>
        <begin position="42"/>
        <end position="61"/>
    </location>
</feature>
<feature type="compositionally biased region" description="Pro residues" evidence="1">
    <location>
        <begin position="461"/>
        <end position="491"/>
    </location>
</feature>
<keyword evidence="2" id="KW-0812">Transmembrane</keyword>
<feature type="compositionally biased region" description="Polar residues" evidence="1">
    <location>
        <begin position="525"/>
        <end position="534"/>
    </location>
</feature>
<evidence type="ECO:0000313" key="3">
    <source>
        <dbReference type="EMBL" id="CAK9231076.1"/>
    </source>
</evidence>
<dbReference type="Proteomes" id="UP001497512">
    <property type="component" value="Chromosome 7"/>
</dbReference>
<feature type="compositionally biased region" description="Basic and acidic residues" evidence="1">
    <location>
        <begin position="615"/>
        <end position="626"/>
    </location>
</feature>
<reference evidence="3" key="1">
    <citation type="submission" date="2024-02" db="EMBL/GenBank/DDBJ databases">
        <authorList>
            <consortium name="ELIXIR-Norway"/>
            <consortium name="Elixir Norway"/>
        </authorList>
    </citation>
    <scope>NUCLEOTIDE SEQUENCE</scope>
</reference>